<keyword evidence="2" id="KW-1185">Reference proteome</keyword>
<dbReference type="Proteomes" id="UP000467700">
    <property type="component" value="Unassembled WGS sequence"/>
</dbReference>
<dbReference type="AlphaFoldDB" id="A0A8S0WLZ4"/>
<name>A0A8S0WLZ4_CYCAE</name>
<evidence type="ECO:0000313" key="1">
    <source>
        <dbReference type="EMBL" id="CAA7265647.1"/>
    </source>
</evidence>
<accession>A0A8S0WLZ4</accession>
<comment type="caution">
    <text evidence="1">The sequence shown here is derived from an EMBL/GenBank/DDBJ whole genome shotgun (WGS) entry which is preliminary data.</text>
</comment>
<evidence type="ECO:0000313" key="2">
    <source>
        <dbReference type="Proteomes" id="UP000467700"/>
    </source>
</evidence>
<protein>
    <submittedName>
        <fullName evidence="1">Uncharacterized protein</fullName>
    </submittedName>
</protein>
<organism evidence="1 2">
    <name type="scientific">Cyclocybe aegerita</name>
    <name type="common">Black poplar mushroom</name>
    <name type="synonym">Agrocybe aegerita</name>
    <dbReference type="NCBI Taxonomy" id="1973307"/>
    <lineage>
        <taxon>Eukaryota</taxon>
        <taxon>Fungi</taxon>
        <taxon>Dikarya</taxon>
        <taxon>Basidiomycota</taxon>
        <taxon>Agaricomycotina</taxon>
        <taxon>Agaricomycetes</taxon>
        <taxon>Agaricomycetidae</taxon>
        <taxon>Agaricales</taxon>
        <taxon>Agaricineae</taxon>
        <taxon>Bolbitiaceae</taxon>
        <taxon>Cyclocybe</taxon>
    </lineage>
</organism>
<dbReference type="EMBL" id="CACVBS010000050">
    <property type="protein sequence ID" value="CAA7265647.1"/>
    <property type="molecule type" value="Genomic_DNA"/>
</dbReference>
<proteinExistence type="predicted"/>
<gene>
    <name evidence="1" type="ORF">AAE3_LOCUS8008</name>
</gene>
<reference evidence="1 2" key="1">
    <citation type="submission" date="2020-01" db="EMBL/GenBank/DDBJ databases">
        <authorList>
            <person name="Gupta K D."/>
        </authorList>
    </citation>
    <scope>NUCLEOTIDE SEQUENCE [LARGE SCALE GENOMIC DNA]</scope>
</reference>
<sequence length="166" mass="18799">MCAPKCVPLRVLARMFSARVFSNRCAPRNSVCLKLDSARRIQDLESQWPSFTPWVDISSLKMSLLEQDSLRLAIVRNEAMCANYYDEDSRPPKIRCCAPASRALPTKPVCPPALEAFQRFSRVRIQQCPHSTIPSAVCTLSIRPYSKYVLWVSACTYLFPSVEVPL</sequence>